<gene>
    <name evidence="2" type="ORF">IC620_12350</name>
</gene>
<comment type="caution">
    <text evidence="2">The sequence shown here is derived from an EMBL/GenBank/DDBJ whole genome shotgun (WGS) entry which is preliminary data.</text>
</comment>
<dbReference type="EMBL" id="JACXAH010000018">
    <property type="protein sequence ID" value="MBD1373146.1"/>
    <property type="molecule type" value="Genomic_DNA"/>
</dbReference>
<accession>A0A926NAA1</accession>
<evidence type="ECO:0000313" key="2">
    <source>
        <dbReference type="EMBL" id="MBD1373146.1"/>
    </source>
</evidence>
<evidence type="ECO:0000313" key="3">
    <source>
        <dbReference type="Proteomes" id="UP000661691"/>
    </source>
</evidence>
<evidence type="ECO:0000259" key="1">
    <source>
        <dbReference type="Pfam" id="PF09350"/>
    </source>
</evidence>
<sequence length="126" mass="14986">MTKDRKQPVSGDLMDEIFKNHHAKGDFDHLPGHGKPIPESYYEKDVFHEVLKEAKYLPPWLKLQHEIRDEIAQVIKRLKYLSPDQLHIRTDRINTKIKQYNRECPVPAQKGLIISDQIKEQYENWV</sequence>
<dbReference type="Pfam" id="PF09350">
    <property type="entry name" value="DJC28_CD"/>
    <property type="match status" value="1"/>
</dbReference>
<dbReference type="RefSeq" id="WP_191142334.1">
    <property type="nucleotide sequence ID" value="NZ_JACXAH010000018.1"/>
</dbReference>
<proteinExistence type="predicted"/>
<dbReference type="AlphaFoldDB" id="A0A926NAA1"/>
<reference evidence="2" key="1">
    <citation type="submission" date="2020-09" db="EMBL/GenBank/DDBJ databases">
        <title>A novel bacterium of genus Hazenella, isolated from South China Sea.</title>
        <authorList>
            <person name="Huang H."/>
            <person name="Mo K."/>
            <person name="Hu Y."/>
        </authorList>
    </citation>
    <scope>NUCLEOTIDE SEQUENCE</scope>
    <source>
        <strain evidence="2">IB182357</strain>
    </source>
</reference>
<dbReference type="Proteomes" id="UP000661691">
    <property type="component" value="Unassembled WGS sequence"/>
</dbReference>
<dbReference type="InterPro" id="IPR018961">
    <property type="entry name" value="DnaJ_homolog_subfam-C_membr-28"/>
</dbReference>
<keyword evidence="3" id="KW-1185">Reference proteome</keyword>
<organism evidence="2 3">
    <name type="scientific">Polycladospora coralii</name>
    <dbReference type="NCBI Taxonomy" id="2771432"/>
    <lineage>
        <taxon>Bacteria</taxon>
        <taxon>Bacillati</taxon>
        <taxon>Bacillota</taxon>
        <taxon>Bacilli</taxon>
        <taxon>Bacillales</taxon>
        <taxon>Thermoactinomycetaceae</taxon>
        <taxon>Polycladospora</taxon>
    </lineage>
</organism>
<feature type="domain" description="DnaJ homologue subfamily C member 28 conserved" evidence="1">
    <location>
        <begin position="22"/>
        <end position="73"/>
    </location>
</feature>
<protein>
    <submittedName>
        <fullName evidence="2">DUF1992 domain-containing protein</fullName>
    </submittedName>
</protein>
<name>A0A926NAA1_9BACL</name>